<evidence type="ECO:0000256" key="3">
    <source>
        <dbReference type="ARBA" id="ARBA00022840"/>
    </source>
</evidence>
<dbReference type="Gene3D" id="3.30.300.160">
    <property type="entry name" value="Type II secretion system, protein E, N-terminal domain"/>
    <property type="match status" value="1"/>
</dbReference>
<dbReference type="FunFam" id="3.30.300.160:FF:000002">
    <property type="entry name" value="Type II secretion system protein E"/>
    <property type="match status" value="1"/>
</dbReference>
<dbReference type="SMART" id="SM00382">
    <property type="entry name" value="AAA"/>
    <property type="match status" value="1"/>
</dbReference>
<dbReference type="EMBL" id="LZRT01000079">
    <property type="protein sequence ID" value="OUM87238.1"/>
    <property type="molecule type" value="Genomic_DNA"/>
</dbReference>
<comment type="caution">
    <text evidence="5">The sequence shown here is derived from an EMBL/GenBank/DDBJ whole genome shotgun (WGS) entry which is preliminary data.</text>
</comment>
<dbReference type="SUPFAM" id="SSF160246">
    <property type="entry name" value="EspE N-terminal domain-like"/>
    <property type="match status" value="1"/>
</dbReference>
<dbReference type="Pfam" id="PF05157">
    <property type="entry name" value="MshEN"/>
    <property type="match status" value="1"/>
</dbReference>
<dbReference type="Gene3D" id="1.10.40.70">
    <property type="match status" value="1"/>
</dbReference>
<dbReference type="GO" id="GO:0016887">
    <property type="term" value="F:ATP hydrolysis activity"/>
    <property type="evidence" value="ECO:0007669"/>
    <property type="project" value="TreeGrafter"/>
</dbReference>
<dbReference type="InterPro" id="IPR027417">
    <property type="entry name" value="P-loop_NTPase"/>
</dbReference>
<dbReference type="SUPFAM" id="SSF52540">
    <property type="entry name" value="P-loop containing nucleoside triphosphate hydrolases"/>
    <property type="match status" value="1"/>
</dbReference>
<evidence type="ECO:0000259" key="4">
    <source>
        <dbReference type="PROSITE" id="PS00662"/>
    </source>
</evidence>
<dbReference type="FunFam" id="3.30.450.90:FF:000001">
    <property type="entry name" value="Type II secretion system ATPase GspE"/>
    <property type="match status" value="1"/>
</dbReference>
<accession>A0A1Y3PQ26</accession>
<evidence type="ECO:0000313" key="6">
    <source>
        <dbReference type="Proteomes" id="UP000196475"/>
    </source>
</evidence>
<dbReference type="InterPro" id="IPR003593">
    <property type="entry name" value="AAA+_ATPase"/>
</dbReference>
<dbReference type="GO" id="GO:0005524">
    <property type="term" value="F:ATP binding"/>
    <property type="evidence" value="ECO:0007669"/>
    <property type="project" value="UniProtKB-KW"/>
</dbReference>
<reference evidence="6" key="1">
    <citation type="submission" date="2016-06" db="EMBL/GenBank/DDBJ databases">
        <authorList>
            <person name="Nascimento L."/>
            <person name="Pereira R.V."/>
            <person name="Martins L.F."/>
            <person name="Quaggio R.B."/>
            <person name="Silva A.M."/>
            <person name="Setubal J.C."/>
        </authorList>
    </citation>
    <scope>NUCLEOTIDE SEQUENCE [LARGE SCALE GENOMIC DNA]</scope>
</reference>
<organism evidence="5 6">
    <name type="scientific">Bacillus thermozeamaize</name>
    <dbReference type="NCBI Taxonomy" id="230954"/>
    <lineage>
        <taxon>Bacteria</taxon>
        <taxon>Bacillati</taxon>
        <taxon>Bacillota</taxon>
        <taxon>Bacilli</taxon>
        <taxon>Bacillales</taxon>
        <taxon>Bacillaceae</taxon>
        <taxon>Bacillus</taxon>
    </lineage>
</organism>
<dbReference type="Gene3D" id="3.40.50.300">
    <property type="entry name" value="P-loop containing nucleotide triphosphate hydrolases"/>
    <property type="match status" value="1"/>
</dbReference>
<evidence type="ECO:0000256" key="2">
    <source>
        <dbReference type="ARBA" id="ARBA00022741"/>
    </source>
</evidence>
<evidence type="ECO:0000313" key="5">
    <source>
        <dbReference type="EMBL" id="OUM87238.1"/>
    </source>
</evidence>
<gene>
    <name evidence="5" type="ORF">BAA01_09155</name>
</gene>
<dbReference type="GO" id="GO:0005886">
    <property type="term" value="C:plasma membrane"/>
    <property type="evidence" value="ECO:0007669"/>
    <property type="project" value="TreeGrafter"/>
</dbReference>
<dbReference type="PANTHER" id="PTHR30258">
    <property type="entry name" value="TYPE II SECRETION SYSTEM PROTEIN GSPE-RELATED"/>
    <property type="match status" value="1"/>
</dbReference>
<sequence>MVRKRLGELLMEAGLITEEQLEQALRKQRETGQRLGEILINQGVISEQQLIEVIEFQLGIPHVDLDRYRIEPEVLAVIPEEVARRYRVLPIRVQDNRLTMAMLDPFDFYTIDHLAMITGMEIDPVISTREGMERALDRYYGLQESVSEVLRQVQPEEIDVKEVSAEDAPVVKLVNQIIEQAAEQRTSDIHFDPQKHDLAVRFRIDGMLQTKMRLPKHLQPILTARLKIMANLNIAERRLPQDGRIQMPVRGRVIDIRVAILPTIFGEKVVLRLLDPKQAVSRIEDLGFSERNRQAFIRMIESANGIVLVTGPTGSGKSTTLYAALQRLNTEDVNIITVEDPVEYQLDGINQVQVNTAIGLTYAVGLRSILREDPDIIMVGEIRDEETAEIAIRSALTGHLVLSTLHTNDAPSSIDRLVDMGIPSYLLASTLRGVVAQRLVRRICTDCREAYEPHPDEAELLARHGLPAGQLWRGRGCALCNQTGYRGRLAVHEVLPIHRELRRYILERVPAEAYRAWGMEHGYESMLVDGLKKALDGTTTVMEVLKVVLTED</sequence>
<name>A0A1Y3PQ26_9BACI</name>
<keyword evidence="3" id="KW-0067">ATP-binding</keyword>
<dbReference type="Gene3D" id="3.30.450.90">
    <property type="match status" value="1"/>
</dbReference>
<dbReference type="CDD" id="cd01129">
    <property type="entry name" value="PulE-GspE-like"/>
    <property type="match status" value="1"/>
</dbReference>
<comment type="similarity">
    <text evidence="1">Belongs to the GSP E family.</text>
</comment>
<evidence type="ECO:0000256" key="1">
    <source>
        <dbReference type="ARBA" id="ARBA00006611"/>
    </source>
</evidence>
<dbReference type="PANTHER" id="PTHR30258:SF2">
    <property type="entry name" value="COMG OPERON PROTEIN 1"/>
    <property type="match status" value="1"/>
</dbReference>
<dbReference type="PROSITE" id="PS00662">
    <property type="entry name" value="T2SP_E"/>
    <property type="match status" value="1"/>
</dbReference>
<proteinExistence type="inferred from homology"/>
<dbReference type="InterPro" id="IPR037257">
    <property type="entry name" value="T2SS_E_N_sf"/>
</dbReference>
<protein>
    <submittedName>
        <fullName evidence="5">Type II secretion system protein GspE</fullName>
    </submittedName>
</protein>
<dbReference type="InterPro" id="IPR001482">
    <property type="entry name" value="T2SS/T4SS_dom"/>
</dbReference>
<dbReference type="Pfam" id="PF00437">
    <property type="entry name" value="T2SSE"/>
    <property type="match status" value="1"/>
</dbReference>
<dbReference type="FunFam" id="3.40.50.300:FF:000398">
    <property type="entry name" value="Type IV pilus assembly ATPase PilB"/>
    <property type="match status" value="1"/>
</dbReference>
<dbReference type="AlphaFoldDB" id="A0A1Y3PQ26"/>
<feature type="domain" description="Bacterial type II secretion system protein E" evidence="4">
    <location>
        <begin position="370"/>
        <end position="384"/>
    </location>
</feature>
<dbReference type="Proteomes" id="UP000196475">
    <property type="component" value="Unassembled WGS sequence"/>
</dbReference>
<keyword evidence="2" id="KW-0547">Nucleotide-binding</keyword>
<dbReference type="InterPro" id="IPR007831">
    <property type="entry name" value="T2SS_GspE_N"/>
</dbReference>